<accession>A0ABW3NMF0</accession>
<dbReference type="PANTHER" id="PTHR43415:SF3">
    <property type="entry name" value="GNAT-FAMILY ACETYLTRANSFERASE"/>
    <property type="match status" value="1"/>
</dbReference>
<dbReference type="EMBL" id="JBHTKK010000034">
    <property type="protein sequence ID" value="MFD1068020.1"/>
    <property type="molecule type" value="Genomic_DNA"/>
</dbReference>
<comment type="caution">
    <text evidence="2">The sequence shown here is derived from an EMBL/GenBank/DDBJ whole genome shotgun (WGS) entry which is preliminary data.</text>
</comment>
<dbReference type="RefSeq" id="WP_379594195.1">
    <property type="nucleotide sequence ID" value="NZ_JBHTKK010000034.1"/>
</dbReference>
<keyword evidence="3" id="KW-1185">Reference proteome</keyword>
<protein>
    <submittedName>
        <fullName evidence="2">GNAT family N-acetyltransferase</fullName>
        <ecNumber evidence="2">2.3.-.-</ecNumber>
    </submittedName>
</protein>
<dbReference type="Proteomes" id="UP001597041">
    <property type="component" value="Unassembled WGS sequence"/>
</dbReference>
<dbReference type="PROSITE" id="PS51186">
    <property type="entry name" value="GNAT"/>
    <property type="match status" value="1"/>
</dbReference>
<dbReference type="InterPro" id="IPR016181">
    <property type="entry name" value="Acyl_CoA_acyltransferase"/>
</dbReference>
<dbReference type="Gene3D" id="3.40.630.30">
    <property type="match status" value="1"/>
</dbReference>
<keyword evidence="2" id="KW-0808">Transferase</keyword>
<evidence type="ECO:0000313" key="3">
    <source>
        <dbReference type="Proteomes" id="UP001597041"/>
    </source>
</evidence>
<evidence type="ECO:0000313" key="2">
    <source>
        <dbReference type="EMBL" id="MFD1068020.1"/>
    </source>
</evidence>
<organism evidence="2 3">
    <name type="scientific">Oceanobacillus locisalsi</name>
    <dbReference type="NCBI Taxonomy" id="546107"/>
    <lineage>
        <taxon>Bacteria</taxon>
        <taxon>Bacillati</taxon>
        <taxon>Bacillota</taxon>
        <taxon>Bacilli</taxon>
        <taxon>Bacillales</taxon>
        <taxon>Bacillaceae</taxon>
        <taxon>Oceanobacillus</taxon>
    </lineage>
</organism>
<dbReference type="InterPro" id="IPR000182">
    <property type="entry name" value="GNAT_dom"/>
</dbReference>
<reference evidence="3" key="1">
    <citation type="journal article" date="2019" name="Int. J. Syst. Evol. Microbiol.">
        <title>The Global Catalogue of Microorganisms (GCM) 10K type strain sequencing project: providing services to taxonomists for standard genome sequencing and annotation.</title>
        <authorList>
            <consortium name="The Broad Institute Genomics Platform"/>
            <consortium name="The Broad Institute Genome Sequencing Center for Infectious Disease"/>
            <person name="Wu L."/>
            <person name="Ma J."/>
        </authorList>
    </citation>
    <scope>NUCLEOTIDE SEQUENCE [LARGE SCALE GENOMIC DNA]</scope>
    <source>
        <strain evidence="3">CCUG 56608</strain>
    </source>
</reference>
<name>A0ABW3NMF0_9BACI</name>
<dbReference type="GO" id="GO:0016746">
    <property type="term" value="F:acyltransferase activity"/>
    <property type="evidence" value="ECO:0007669"/>
    <property type="project" value="UniProtKB-KW"/>
</dbReference>
<gene>
    <name evidence="2" type="ORF">ACFQ19_18645</name>
</gene>
<dbReference type="Pfam" id="PF13302">
    <property type="entry name" value="Acetyltransf_3"/>
    <property type="match status" value="1"/>
</dbReference>
<proteinExistence type="predicted"/>
<feature type="domain" description="N-acetyltransferase" evidence="1">
    <location>
        <begin position="8"/>
        <end position="164"/>
    </location>
</feature>
<sequence>MLFESERVRLRKMTKEDAELYHKWRNDVEVMHSTSPFLDVYPLKATEDFVEYAILGSETSKGYMLVDKERDISIGIVSFVHMDYKNRNAECIIDIGEKQYWGRGYGEEGLTLLLDYAFYELNLHRVSLRVFAFNKRAIQLYQKIGFKAEGTSRQALFRDGKWCDVSHMGILQEEYFHKKEIE</sequence>
<keyword evidence="2" id="KW-0012">Acyltransferase</keyword>
<dbReference type="SUPFAM" id="SSF55729">
    <property type="entry name" value="Acyl-CoA N-acyltransferases (Nat)"/>
    <property type="match status" value="1"/>
</dbReference>
<dbReference type="EC" id="2.3.-.-" evidence="2"/>
<evidence type="ECO:0000259" key="1">
    <source>
        <dbReference type="PROSITE" id="PS51186"/>
    </source>
</evidence>
<dbReference type="PANTHER" id="PTHR43415">
    <property type="entry name" value="SPERMIDINE N(1)-ACETYLTRANSFERASE"/>
    <property type="match status" value="1"/>
</dbReference>